<gene>
    <name evidence="7" type="ORF">STAS_10795</name>
</gene>
<comment type="subcellular location">
    <subcellularLocation>
        <location evidence="1">Membrane</location>
        <topology evidence="1">Multi-pass membrane protein</topology>
    </subcellularLocation>
</comment>
<evidence type="ECO:0000256" key="5">
    <source>
        <dbReference type="ARBA" id="ARBA00023136"/>
    </source>
</evidence>
<feature type="transmembrane region" description="Helical" evidence="6">
    <location>
        <begin position="86"/>
        <end position="105"/>
    </location>
</feature>
<comment type="caution">
    <text evidence="7">The sequence shown here is derived from an EMBL/GenBank/DDBJ whole genome shotgun (WGS) entry which is preliminary data.</text>
</comment>
<dbReference type="AlphaFoldDB" id="A0A5A7PP85"/>
<dbReference type="Proteomes" id="UP000325081">
    <property type="component" value="Unassembled WGS sequence"/>
</dbReference>
<sequence length="112" mass="13576">LMCLADLEFDYINSYDTTYRINIVVLPEYMLQAALCILFLVTGHWTMALFGIPYLYYNVRLYLQRKHLMDVTDIFNMLSWEKNQRIFKLGYIIFLLLMNLFWMMYNALDDDE</sequence>
<evidence type="ECO:0000256" key="6">
    <source>
        <dbReference type="SAM" id="Phobius"/>
    </source>
</evidence>
<keyword evidence="4 6" id="KW-1133">Transmembrane helix</keyword>
<name>A0A5A7PP85_STRAF</name>
<dbReference type="OrthoDB" id="434393at2759"/>
<evidence type="ECO:0000313" key="8">
    <source>
        <dbReference type="Proteomes" id="UP000325081"/>
    </source>
</evidence>
<reference evidence="8" key="1">
    <citation type="journal article" date="2019" name="Curr. Biol.">
        <title>Genome Sequence of Striga asiatica Provides Insight into the Evolution of Plant Parasitism.</title>
        <authorList>
            <person name="Yoshida S."/>
            <person name="Kim S."/>
            <person name="Wafula E.K."/>
            <person name="Tanskanen J."/>
            <person name="Kim Y.M."/>
            <person name="Honaas L."/>
            <person name="Yang Z."/>
            <person name="Spallek T."/>
            <person name="Conn C.E."/>
            <person name="Ichihashi Y."/>
            <person name="Cheong K."/>
            <person name="Cui S."/>
            <person name="Der J.P."/>
            <person name="Gundlach H."/>
            <person name="Jiao Y."/>
            <person name="Hori C."/>
            <person name="Ishida J.K."/>
            <person name="Kasahara H."/>
            <person name="Kiba T."/>
            <person name="Kim M.S."/>
            <person name="Koo N."/>
            <person name="Laohavisit A."/>
            <person name="Lee Y.H."/>
            <person name="Lumba S."/>
            <person name="McCourt P."/>
            <person name="Mortimer J.C."/>
            <person name="Mutuku J.M."/>
            <person name="Nomura T."/>
            <person name="Sasaki-Sekimoto Y."/>
            <person name="Seto Y."/>
            <person name="Wang Y."/>
            <person name="Wakatake T."/>
            <person name="Sakakibara H."/>
            <person name="Demura T."/>
            <person name="Yamaguchi S."/>
            <person name="Yoneyama K."/>
            <person name="Manabe R.I."/>
            <person name="Nelson D.C."/>
            <person name="Schulman A.H."/>
            <person name="Timko M.P."/>
            <person name="dePamphilis C.W."/>
            <person name="Choi D."/>
            <person name="Shirasu K."/>
        </authorList>
    </citation>
    <scope>NUCLEOTIDE SEQUENCE [LARGE SCALE GENOMIC DNA]</scope>
    <source>
        <strain evidence="8">cv. UVA1</strain>
    </source>
</reference>
<evidence type="ECO:0000256" key="3">
    <source>
        <dbReference type="ARBA" id="ARBA00022692"/>
    </source>
</evidence>
<dbReference type="Pfam" id="PF03311">
    <property type="entry name" value="Cornichon"/>
    <property type="match status" value="1"/>
</dbReference>
<dbReference type="GO" id="GO:0016020">
    <property type="term" value="C:membrane"/>
    <property type="evidence" value="ECO:0007669"/>
    <property type="project" value="UniProtKB-SubCell"/>
</dbReference>
<proteinExistence type="inferred from homology"/>
<dbReference type="InterPro" id="IPR003377">
    <property type="entry name" value="Cornichon"/>
</dbReference>
<evidence type="ECO:0000313" key="7">
    <source>
        <dbReference type="EMBL" id="GER34564.1"/>
    </source>
</evidence>
<feature type="non-terminal residue" evidence="7">
    <location>
        <position position="1"/>
    </location>
</feature>
<dbReference type="EMBL" id="BKCP01004916">
    <property type="protein sequence ID" value="GER34564.1"/>
    <property type="molecule type" value="Genomic_DNA"/>
</dbReference>
<organism evidence="7 8">
    <name type="scientific">Striga asiatica</name>
    <name type="common">Asiatic witchweed</name>
    <name type="synonym">Buchnera asiatica</name>
    <dbReference type="NCBI Taxonomy" id="4170"/>
    <lineage>
        <taxon>Eukaryota</taxon>
        <taxon>Viridiplantae</taxon>
        <taxon>Streptophyta</taxon>
        <taxon>Embryophyta</taxon>
        <taxon>Tracheophyta</taxon>
        <taxon>Spermatophyta</taxon>
        <taxon>Magnoliopsida</taxon>
        <taxon>eudicotyledons</taxon>
        <taxon>Gunneridae</taxon>
        <taxon>Pentapetalae</taxon>
        <taxon>asterids</taxon>
        <taxon>lamiids</taxon>
        <taxon>Lamiales</taxon>
        <taxon>Orobanchaceae</taxon>
        <taxon>Buchnereae</taxon>
        <taxon>Striga</taxon>
    </lineage>
</organism>
<feature type="transmembrane region" description="Helical" evidence="6">
    <location>
        <begin position="29"/>
        <end position="57"/>
    </location>
</feature>
<accession>A0A5A7PP85</accession>
<keyword evidence="8" id="KW-1185">Reference proteome</keyword>
<evidence type="ECO:0000256" key="2">
    <source>
        <dbReference type="ARBA" id="ARBA00010095"/>
    </source>
</evidence>
<evidence type="ECO:0000256" key="1">
    <source>
        <dbReference type="ARBA" id="ARBA00004141"/>
    </source>
</evidence>
<keyword evidence="3 6" id="KW-0812">Transmembrane</keyword>
<keyword evidence="5 6" id="KW-0472">Membrane</keyword>
<comment type="similarity">
    <text evidence="2">Belongs to the cornichon family.</text>
</comment>
<evidence type="ECO:0000256" key="4">
    <source>
        <dbReference type="ARBA" id="ARBA00022989"/>
    </source>
</evidence>
<dbReference type="PANTHER" id="PTHR12290">
    <property type="entry name" value="CORNICHON-RELATED"/>
    <property type="match status" value="1"/>
</dbReference>
<protein>
    <submittedName>
        <fullName evidence="7">Cornichon family protein</fullName>
    </submittedName>
</protein>
<dbReference type="GO" id="GO:0016192">
    <property type="term" value="P:vesicle-mediated transport"/>
    <property type="evidence" value="ECO:0007669"/>
    <property type="project" value="InterPro"/>
</dbReference>
<dbReference type="SMART" id="SM01398">
    <property type="entry name" value="Cornichon"/>
    <property type="match status" value="1"/>
</dbReference>